<sequence length="83" mass="8758">MMPRGSHDGRLRHSAPLSGGRGICGVHARRIGVQAPPMGGRSPVGTGLRCKSGSAVSYLLRRDQPHGDGRRSLYAPEARAGSR</sequence>
<comment type="caution">
    <text evidence="2">The sequence shown here is derived from an EMBL/GenBank/DDBJ whole genome shotgun (WGS) entry which is preliminary data.</text>
</comment>
<proteinExistence type="predicted"/>
<organism evidence="2 3">
    <name type="scientific">Pleurodeles waltl</name>
    <name type="common">Iberian ribbed newt</name>
    <dbReference type="NCBI Taxonomy" id="8319"/>
    <lineage>
        <taxon>Eukaryota</taxon>
        <taxon>Metazoa</taxon>
        <taxon>Chordata</taxon>
        <taxon>Craniata</taxon>
        <taxon>Vertebrata</taxon>
        <taxon>Euteleostomi</taxon>
        <taxon>Amphibia</taxon>
        <taxon>Batrachia</taxon>
        <taxon>Caudata</taxon>
        <taxon>Salamandroidea</taxon>
        <taxon>Salamandridae</taxon>
        <taxon>Pleurodelinae</taxon>
        <taxon>Pleurodeles</taxon>
    </lineage>
</organism>
<dbReference type="EMBL" id="JANPWB010000015">
    <property type="protein sequence ID" value="KAJ1090339.1"/>
    <property type="molecule type" value="Genomic_DNA"/>
</dbReference>
<keyword evidence="3" id="KW-1185">Reference proteome</keyword>
<reference evidence="2" key="1">
    <citation type="journal article" date="2022" name="bioRxiv">
        <title>Sequencing and chromosome-scale assembly of the giantPleurodeles waltlgenome.</title>
        <authorList>
            <person name="Brown T."/>
            <person name="Elewa A."/>
            <person name="Iarovenko S."/>
            <person name="Subramanian E."/>
            <person name="Araus A.J."/>
            <person name="Petzold A."/>
            <person name="Susuki M."/>
            <person name="Suzuki K.-i.T."/>
            <person name="Hayashi T."/>
            <person name="Toyoda A."/>
            <person name="Oliveira C."/>
            <person name="Osipova E."/>
            <person name="Leigh N.D."/>
            <person name="Simon A."/>
            <person name="Yun M.H."/>
        </authorList>
    </citation>
    <scope>NUCLEOTIDE SEQUENCE</scope>
    <source>
        <strain evidence="2">20211129_DDA</strain>
        <tissue evidence="2">Liver</tissue>
    </source>
</reference>
<evidence type="ECO:0000256" key="1">
    <source>
        <dbReference type="SAM" id="MobiDB-lite"/>
    </source>
</evidence>
<feature type="region of interest" description="Disordered" evidence="1">
    <location>
        <begin position="60"/>
        <end position="83"/>
    </location>
</feature>
<name>A0AAV7LH60_PLEWA</name>
<feature type="compositionally biased region" description="Basic and acidic residues" evidence="1">
    <location>
        <begin position="1"/>
        <end position="11"/>
    </location>
</feature>
<evidence type="ECO:0000313" key="3">
    <source>
        <dbReference type="Proteomes" id="UP001066276"/>
    </source>
</evidence>
<feature type="region of interest" description="Disordered" evidence="1">
    <location>
        <begin position="1"/>
        <end position="22"/>
    </location>
</feature>
<dbReference type="AlphaFoldDB" id="A0AAV7LH60"/>
<feature type="compositionally biased region" description="Basic and acidic residues" evidence="1">
    <location>
        <begin position="60"/>
        <end position="71"/>
    </location>
</feature>
<dbReference type="Proteomes" id="UP001066276">
    <property type="component" value="Chromosome 11"/>
</dbReference>
<evidence type="ECO:0000313" key="2">
    <source>
        <dbReference type="EMBL" id="KAJ1090339.1"/>
    </source>
</evidence>
<protein>
    <submittedName>
        <fullName evidence="2">Uncharacterized protein</fullName>
    </submittedName>
</protein>
<gene>
    <name evidence="2" type="ORF">NDU88_003472</name>
</gene>
<accession>A0AAV7LH60</accession>